<evidence type="ECO:0000313" key="5">
    <source>
        <dbReference type="Proteomes" id="UP000503278"/>
    </source>
</evidence>
<feature type="domain" description="Glycosyltransferase subfamily 4-like N-terminal" evidence="3">
    <location>
        <begin position="63"/>
        <end position="173"/>
    </location>
</feature>
<evidence type="ECO:0000259" key="3">
    <source>
        <dbReference type="Pfam" id="PF13439"/>
    </source>
</evidence>
<dbReference type="RefSeq" id="WP_169606341.1">
    <property type="nucleotide sequence ID" value="NZ_CP051682.1"/>
</dbReference>
<organism evidence="4 5">
    <name type="scientific">Mucilaginibacter robiniae</name>
    <dbReference type="NCBI Taxonomy" id="2728022"/>
    <lineage>
        <taxon>Bacteria</taxon>
        <taxon>Pseudomonadati</taxon>
        <taxon>Bacteroidota</taxon>
        <taxon>Sphingobacteriia</taxon>
        <taxon>Sphingobacteriales</taxon>
        <taxon>Sphingobacteriaceae</taxon>
        <taxon>Mucilaginibacter</taxon>
    </lineage>
</organism>
<dbReference type="Gene3D" id="3.40.50.2000">
    <property type="entry name" value="Glycogen Phosphorylase B"/>
    <property type="match status" value="2"/>
</dbReference>
<protein>
    <submittedName>
        <fullName evidence="4">Glycosyltransferase family 4 protein</fullName>
    </submittedName>
</protein>
<dbReference type="Pfam" id="PF00534">
    <property type="entry name" value="Glycos_transf_1"/>
    <property type="match status" value="1"/>
</dbReference>
<dbReference type="PANTHER" id="PTHR46401:SF2">
    <property type="entry name" value="GLYCOSYLTRANSFERASE WBBK-RELATED"/>
    <property type="match status" value="1"/>
</dbReference>
<evidence type="ECO:0000313" key="4">
    <source>
        <dbReference type="EMBL" id="QJD95324.1"/>
    </source>
</evidence>
<keyword evidence="1 4" id="KW-0808">Transferase</keyword>
<sequence length="362" mass="41472">MKILFDHQVFSLQRYGGISRYFANLNQVINTIPDNSSRIAALYSKNEYLKKYQFPLSNAVGKSLLGSKQKRNYAWNRRYSRWNVRLADYDVFHPTYYDPYFIKYKKKPCVVTVHDMVHELYPEYFADATEMINRKRKVIQQADALIAISEHTRQDIIKVYPELASKITVVYHGYIFNESQPAYLELPEQYILFVGERWHYKNFPLFIQGMAPILKGNQYLNLICAGGGAFNGHEIQLLQSYGIGAQCLQMNVTDSILKQLYAQAQLFVFPSLLEGFGLPLLEAFASGCPVACSDTTAFPEVGGDAAIYFDPQNIEAIKSAVNQILSSIPLQQELKRKGLQQLQRFAFDDCVQNTLKVYQSLL</sequence>
<gene>
    <name evidence="4" type="ORF">HH214_05295</name>
</gene>
<accession>A0A7L5E1A4</accession>
<dbReference type="KEGG" id="mrob:HH214_05295"/>
<dbReference type="GO" id="GO:0009103">
    <property type="term" value="P:lipopolysaccharide biosynthetic process"/>
    <property type="evidence" value="ECO:0007669"/>
    <property type="project" value="TreeGrafter"/>
</dbReference>
<dbReference type="Pfam" id="PF13439">
    <property type="entry name" value="Glyco_transf_4"/>
    <property type="match status" value="1"/>
</dbReference>
<dbReference type="CDD" id="cd03809">
    <property type="entry name" value="GT4_MtfB-like"/>
    <property type="match status" value="1"/>
</dbReference>
<dbReference type="InterPro" id="IPR001296">
    <property type="entry name" value="Glyco_trans_1"/>
</dbReference>
<evidence type="ECO:0000256" key="1">
    <source>
        <dbReference type="ARBA" id="ARBA00022679"/>
    </source>
</evidence>
<dbReference type="EMBL" id="CP051682">
    <property type="protein sequence ID" value="QJD95324.1"/>
    <property type="molecule type" value="Genomic_DNA"/>
</dbReference>
<dbReference type="SUPFAM" id="SSF53756">
    <property type="entry name" value="UDP-Glycosyltransferase/glycogen phosphorylase"/>
    <property type="match status" value="1"/>
</dbReference>
<dbReference type="Proteomes" id="UP000503278">
    <property type="component" value="Chromosome"/>
</dbReference>
<proteinExistence type="predicted"/>
<reference evidence="4 5" key="1">
    <citation type="submission" date="2020-04" db="EMBL/GenBank/DDBJ databases">
        <title>Genome sequencing of novel species.</title>
        <authorList>
            <person name="Heo J."/>
            <person name="Kim S.-J."/>
            <person name="Kim J.-S."/>
            <person name="Hong S.-B."/>
            <person name="Kwon S.-W."/>
        </authorList>
    </citation>
    <scope>NUCLEOTIDE SEQUENCE [LARGE SCALE GENOMIC DNA]</scope>
    <source>
        <strain evidence="4 5">F39-2</strain>
    </source>
</reference>
<feature type="domain" description="Glycosyl transferase family 1" evidence="2">
    <location>
        <begin position="187"/>
        <end position="338"/>
    </location>
</feature>
<evidence type="ECO:0000259" key="2">
    <source>
        <dbReference type="Pfam" id="PF00534"/>
    </source>
</evidence>
<dbReference type="PANTHER" id="PTHR46401">
    <property type="entry name" value="GLYCOSYLTRANSFERASE WBBK-RELATED"/>
    <property type="match status" value="1"/>
</dbReference>
<keyword evidence="5" id="KW-1185">Reference proteome</keyword>
<dbReference type="GO" id="GO:0016757">
    <property type="term" value="F:glycosyltransferase activity"/>
    <property type="evidence" value="ECO:0007669"/>
    <property type="project" value="InterPro"/>
</dbReference>
<dbReference type="InterPro" id="IPR028098">
    <property type="entry name" value="Glyco_trans_4-like_N"/>
</dbReference>
<name>A0A7L5E1A4_9SPHI</name>
<dbReference type="AlphaFoldDB" id="A0A7L5E1A4"/>